<dbReference type="SUPFAM" id="SSF46894">
    <property type="entry name" value="C-terminal effector domain of the bipartite response regulators"/>
    <property type="match status" value="1"/>
</dbReference>
<feature type="domain" description="HTH luxR-type" evidence="4">
    <location>
        <begin position="175"/>
        <end position="240"/>
    </location>
</feature>
<evidence type="ECO:0000256" key="1">
    <source>
        <dbReference type="ARBA" id="ARBA00023015"/>
    </source>
</evidence>
<dbReference type="InterPro" id="IPR016032">
    <property type="entry name" value="Sig_transdc_resp-reg_C-effctor"/>
</dbReference>
<keyword evidence="6" id="KW-1185">Reference proteome</keyword>
<comment type="caution">
    <text evidence="5">The sequence shown here is derived from an EMBL/GenBank/DDBJ whole genome shotgun (WGS) entry which is preliminary data.</text>
</comment>
<dbReference type="InterPro" id="IPR000792">
    <property type="entry name" value="Tscrpt_reg_LuxR_C"/>
</dbReference>
<organism evidence="5 6">
    <name type="scientific">Methylotenera oryzisoli</name>
    <dbReference type="NCBI Taxonomy" id="2080758"/>
    <lineage>
        <taxon>Bacteria</taxon>
        <taxon>Pseudomonadati</taxon>
        <taxon>Pseudomonadota</taxon>
        <taxon>Betaproteobacteria</taxon>
        <taxon>Nitrosomonadales</taxon>
        <taxon>Methylophilaceae</taxon>
        <taxon>Methylotenera</taxon>
    </lineage>
</organism>
<dbReference type="EMBL" id="PQVH01000012">
    <property type="protein sequence ID" value="TFW70571.1"/>
    <property type="molecule type" value="Genomic_DNA"/>
</dbReference>
<sequence length="243" mass="26700">MESAREFRLSNRESQAKEAQVRLFNGLGAALFEDGWKTDSPQYFLDLIAAYIAAEHGIIATESAGKLNIVATKGQTLPQGTRVPMLGIFATLLKYPVKFKAHHYQGSMFWTYTPSDIDQEYLIPIAIGQQSAGLIALSGQNLQLTPHELITLQSISGILGLALKQASTMSTEDKDLTVIERLTPREREVFALLPSGLSNRELAAKLGISAGTVKIHVERVLSKLNLRDRTQAAVKAYELGYRA</sequence>
<evidence type="ECO:0000256" key="2">
    <source>
        <dbReference type="ARBA" id="ARBA00023125"/>
    </source>
</evidence>
<dbReference type="AlphaFoldDB" id="A0A4Y9VPN0"/>
<dbReference type="OrthoDB" id="8533716at2"/>
<dbReference type="GO" id="GO:0006355">
    <property type="term" value="P:regulation of DNA-templated transcription"/>
    <property type="evidence" value="ECO:0007669"/>
    <property type="project" value="InterPro"/>
</dbReference>
<keyword evidence="1" id="KW-0805">Transcription regulation</keyword>
<evidence type="ECO:0000313" key="5">
    <source>
        <dbReference type="EMBL" id="TFW70571.1"/>
    </source>
</evidence>
<evidence type="ECO:0000259" key="4">
    <source>
        <dbReference type="PROSITE" id="PS50043"/>
    </source>
</evidence>
<dbReference type="Proteomes" id="UP000297706">
    <property type="component" value="Unassembled WGS sequence"/>
</dbReference>
<dbReference type="PRINTS" id="PR00038">
    <property type="entry name" value="HTHLUXR"/>
</dbReference>
<dbReference type="PROSITE" id="PS50043">
    <property type="entry name" value="HTH_LUXR_2"/>
    <property type="match status" value="1"/>
</dbReference>
<keyword evidence="3" id="KW-0804">Transcription</keyword>
<evidence type="ECO:0000256" key="3">
    <source>
        <dbReference type="ARBA" id="ARBA00023163"/>
    </source>
</evidence>
<protein>
    <submittedName>
        <fullName evidence="5">Helix-turn-helix transcriptional regulator</fullName>
    </submittedName>
</protein>
<dbReference type="PANTHER" id="PTHR44688">
    <property type="entry name" value="DNA-BINDING TRANSCRIPTIONAL ACTIVATOR DEVR_DOSR"/>
    <property type="match status" value="1"/>
</dbReference>
<evidence type="ECO:0000313" key="6">
    <source>
        <dbReference type="Proteomes" id="UP000297706"/>
    </source>
</evidence>
<name>A0A4Y9VPN0_9PROT</name>
<dbReference type="InterPro" id="IPR036388">
    <property type="entry name" value="WH-like_DNA-bd_sf"/>
</dbReference>
<dbReference type="RefSeq" id="WP_135278376.1">
    <property type="nucleotide sequence ID" value="NZ_PQVH01000012.1"/>
</dbReference>
<dbReference type="SMART" id="SM00421">
    <property type="entry name" value="HTH_LUXR"/>
    <property type="match status" value="1"/>
</dbReference>
<dbReference type="PANTHER" id="PTHR44688:SF16">
    <property type="entry name" value="DNA-BINDING TRANSCRIPTIONAL ACTIVATOR DEVR_DOSR"/>
    <property type="match status" value="1"/>
</dbReference>
<dbReference type="GO" id="GO:0003677">
    <property type="term" value="F:DNA binding"/>
    <property type="evidence" value="ECO:0007669"/>
    <property type="project" value="UniProtKB-KW"/>
</dbReference>
<proteinExistence type="predicted"/>
<dbReference type="Pfam" id="PF00196">
    <property type="entry name" value="GerE"/>
    <property type="match status" value="1"/>
</dbReference>
<accession>A0A4Y9VPN0</accession>
<keyword evidence="2" id="KW-0238">DNA-binding</keyword>
<dbReference type="Gene3D" id="1.10.10.10">
    <property type="entry name" value="Winged helix-like DNA-binding domain superfamily/Winged helix DNA-binding domain"/>
    <property type="match status" value="1"/>
</dbReference>
<dbReference type="CDD" id="cd06170">
    <property type="entry name" value="LuxR_C_like"/>
    <property type="match status" value="1"/>
</dbReference>
<gene>
    <name evidence="5" type="ORF">C3Y98_09625</name>
</gene>
<reference evidence="5 6" key="1">
    <citation type="submission" date="2018-02" db="EMBL/GenBank/DDBJ databases">
        <title>A novel lanthanide dependent methylotroph, Methylotenera sp. La3113.</title>
        <authorList>
            <person name="Lv H."/>
            <person name="Tani A."/>
        </authorList>
    </citation>
    <scope>NUCLEOTIDE SEQUENCE [LARGE SCALE GENOMIC DNA]</scope>
    <source>
        <strain evidence="5 6">La3113</strain>
    </source>
</reference>